<evidence type="ECO:0000256" key="4">
    <source>
        <dbReference type="ARBA" id="ARBA00023040"/>
    </source>
</evidence>
<evidence type="ECO:0000313" key="10">
    <source>
        <dbReference type="EMBL" id="KAK3772329.1"/>
    </source>
</evidence>
<keyword evidence="4" id="KW-0297">G-protein coupled receptor</keyword>
<keyword evidence="5 8" id="KW-0472">Membrane</keyword>
<dbReference type="InterPro" id="IPR017452">
    <property type="entry name" value="GPCR_Rhodpsn_7TM"/>
</dbReference>
<dbReference type="PANTHER" id="PTHR24243:SF224">
    <property type="entry name" value="G-PROTEIN COUPLED RECEPTOR 19-RELATED"/>
    <property type="match status" value="1"/>
</dbReference>
<evidence type="ECO:0000256" key="5">
    <source>
        <dbReference type="ARBA" id="ARBA00023136"/>
    </source>
</evidence>
<feature type="transmembrane region" description="Helical" evidence="8">
    <location>
        <begin position="90"/>
        <end position="111"/>
    </location>
</feature>
<dbReference type="EMBL" id="JAWDGP010003634">
    <property type="protein sequence ID" value="KAK3772329.1"/>
    <property type="molecule type" value="Genomic_DNA"/>
</dbReference>
<dbReference type="GO" id="GO:0005886">
    <property type="term" value="C:plasma membrane"/>
    <property type="evidence" value="ECO:0007669"/>
    <property type="project" value="TreeGrafter"/>
</dbReference>
<keyword evidence="7" id="KW-0807">Transducer</keyword>
<evidence type="ECO:0000256" key="8">
    <source>
        <dbReference type="SAM" id="Phobius"/>
    </source>
</evidence>
<organism evidence="10 11">
    <name type="scientific">Elysia crispata</name>
    <name type="common">lettuce slug</name>
    <dbReference type="NCBI Taxonomy" id="231223"/>
    <lineage>
        <taxon>Eukaryota</taxon>
        <taxon>Metazoa</taxon>
        <taxon>Spiralia</taxon>
        <taxon>Lophotrochozoa</taxon>
        <taxon>Mollusca</taxon>
        <taxon>Gastropoda</taxon>
        <taxon>Heterobranchia</taxon>
        <taxon>Euthyneura</taxon>
        <taxon>Panpulmonata</taxon>
        <taxon>Sacoglossa</taxon>
        <taxon>Placobranchoidea</taxon>
        <taxon>Plakobranchidae</taxon>
        <taxon>Elysia</taxon>
    </lineage>
</organism>
<keyword evidence="2 8" id="KW-0812">Transmembrane</keyword>
<dbReference type="SUPFAM" id="SSF81321">
    <property type="entry name" value="Family A G protein-coupled receptor-like"/>
    <property type="match status" value="1"/>
</dbReference>
<evidence type="ECO:0000256" key="3">
    <source>
        <dbReference type="ARBA" id="ARBA00022989"/>
    </source>
</evidence>
<dbReference type="PRINTS" id="PR00237">
    <property type="entry name" value="GPCRRHODOPSN"/>
</dbReference>
<reference evidence="10" key="1">
    <citation type="journal article" date="2023" name="G3 (Bethesda)">
        <title>A reference genome for the long-term kleptoplast-retaining sea slug Elysia crispata morphotype clarki.</title>
        <authorList>
            <person name="Eastman K.E."/>
            <person name="Pendleton A.L."/>
            <person name="Shaikh M.A."/>
            <person name="Suttiyut T."/>
            <person name="Ogas R."/>
            <person name="Tomko P."/>
            <person name="Gavelis G."/>
            <person name="Widhalm J.R."/>
            <person name="Wisecaver J.H."/>
        </authorList>
    </citation>
    <scope>NUCLEOTIDE SEQUENCE</scope>
    <source>
        <strain evidence="10">ECLA1</strain>
    </source>
</reference>
<evidence type="ECO:0000256" key="1">
    <source>
        <dbReference type="ARBA" id="ARBA00004141"/>
    </source>
</evidence>
<dbReference type="Gene3D" id="1.20.1070.10">
    <property type="entry name" value="Rhodopsin 7-helix transmembrane proteins"/>
    <property type="match status" value="1"/>
</dbReference>
<evidence type="ECO:0000259" key="9">
    <source>
        <dbReference type="PROSITE" id="PS50262"/>
    </source>
</evidence>
<keyword evidence="11" id="KW-1185">Reference proteome</keyword>
<dbReference type="GO" id="GO:0004930">
    <property type="term" value="F:G protein-coupled receptor activity"/>
    <property type="evidence" value="ECO:0007669"/>
    <property type="project" value="UniProtKB-KW"/>
</dbReference>
<evidence type="ECO:0000256" key="7">
    <source>
        <dbReference type="ARBA" id="ARBA00023224"/>
    </source>
</evidence>
<dbReference type="Pfam" id="PF00001">
    <property type="entry name" value="7tm_1"/>
    <property type="match status" value="1"/>
</dbReference>
<gene>
    <name evidence="10" type="ORF">RRG08_010837</name>
</gene>
<accession>A0AAE0ZMT6</accession>
<dbReference type="Proteomes" id="UP001283361">
    <property type="component" value="Unassembled WGS sequence"/>
</dbReference>
<sequence length="234" mass="26589">MNITDMVEEILNLTISGLDLLHNTSNSNESSNGTAEDDFDYELDDYIPLEDVLPVTLTYSLVFMVGLIGNILVIFSILYYRRMRTTTNVFLLNLASADLLLIILCVPIKFIRCFWITFSSDPSPSLLIVYQMFLDNFLERSFPITSYSLSDIPEVLSRTILHQKHYSCLKGGRSALICNTLKQENKPEYEHSVIIFFFMKNEAAAITRHEDLTCAIVTQHVSRSVQRAGGDPQD</sequence>
<protein>
    <recommendedName>
        <fullName evidence="9">G-protein coupled receptors family 1 profile domain-containing protein</fullName>
    </recommendedName>
</protein>
<name>A0AAE0ZMT6_9GAST</name>
<dbReference type="AlphaFoldDB" id="A0AAE0ZMT6"/>
<dbReference type="PROSITE" id="PS50262">
    <property type="entry name" value="G_PROTEIN_RECEP_F1_2"/>
    <property type="match status" value="1"/>
</dbReference>
<evidence type="ECO:0000313" key="11">
    <source>
        <dbReference type="Proteomes" id="UP001283361"/>
    </source>
</evidence>
<feature type="domain" description="G-protein coupled receptors family 1 profile" evidence="9">
    <location>
        <begin position="69"/>
        <end position="108"/>
    </location>
</feature>
<evidence type="ECO:0000256" key="2">
    <source>
        <dbReference type="ARBA" id="ARBA00022692"/>
    </source>
</evidence>
<evidence type="ECO:0000256" key="6">
    <source>
        <dbReference type="ARBA" id="ARBA00023170"/>
    </source>
</evidence>
<comment type="caution">
    <text evidence="10">The sequence shown here is derived from an EMBL/GenBank/DDBJ whole genome shotgun (WGS) entry which is preliminary data.</text>
</comment>
<keyword evidence="6" id="KW-0675">Receptor</keyword>
<dbReference type="InterPro" id="IPR000276">
    <property type="entry name" value="GPCR_Rhodpsn"/>
</dbReference>
<dbReference type="PANTHER" id="PTHR24243">
    <property type="entry name" value="G-PROTEIN COUPLED RECEPTOR"/>
    <property type="match status" value="1"/>
</dbReference>
<keyword evidence="3 8" id="KW-1133">Transmembrane helix</keyword>
<proteinExistence type="predicted"/>
<comment type="subcellular location">
    <subcellularLocation>
        <location evidence="1">Membrane</location>
        <topology evidence="1">Multi-pass membrane protein</topology>
    </subcellularLocation>
</comment>
<feature type="transmembrane region" description="Helical" evidence="8">
    <location>
        <begin position="57"/>
        <end position="78"/>
    </location>
</feature>